<sequence length="419" mass="47322">MSLNTAEKMIRRIWSFSRALDLALVDDEIKRGLKLNIGERHGERVGYISLRIGMMMGYKGKDLLLLLIAGLVHDIGAVGCFMDCHRDNHAMMKEHCELGAEIVRNFPGGDILETAIKFHHDIPALSEWSKIDPLSDPPVISQIISLADKVDLLMGRKNHTIADRQKLIGNVQERIDREFYSRPAQMFIRLAKEEAFWLDLLDGNLLDISLRRLLAGHGEFEVRLSDINDDLFGEEFVWELARTFAFLIDRKSAFTSLHSRRVADIVLALAQKMEFEQEKQEEIKIAGLLHDLGKLAIPTAILDKPESLEPEEIRIIKGHAYYTYKLLTAAGFPPNVVGWASYHHERLDGQGYPFCLDSSALDIGARLMTIADVFVALTEDRPYRKALTHKEAVKIMENGAGVIFDPLLLHAAQSILSVF</sequence>
<evidence type="ECO:0000313" key="4">
    <source>
        <dbReference type="Proteomes" id="UP000007488"/>
    </source>
</evidence>
<dbReference type="InterPro" id="IPR037522">
    <property type="entry name" value="HD_GYP_dom"/>
</dbReference>
<evidence type="ECO:0000313" key="3">
    <source>
        <dbReference type="EMBL" id="ADY57580.1"/>
    </source>
</evidence>
<dbReference type="STRING" id="645991.Sgly_3317"/>
<proteinExistence type="predicted"/>
<dbReference type="InterPro" id="IPR003607">
    <property type="entry name" value="HD/PDEase_dom"/>
</dbReference>
<dbReference type="Pfam" id="PF13487">
    <property type="entry name" value="HD_5"/>
    <property type="match status" value="1"/>
</dbReference>
<dbReference type="PROSITE" id="PS51832">
    <property type="entry name" value="HD_GYP"/>
    <property type="match status" value="1"/>
</dbReference>
<dbReference type="Pfam" id="PF01966">
    <property type="entry name" value="HD"/>
    <property type="match status" value="1"/>
</dbReference>
<dbReference type="CDD" id="cd00077">
    <property type="entry name" value="HDc"/>
    <property type="match status" value="2"/>
</dbReference>
<dbReference type="HOGENOM" id="CLU_040286_2_0_9"/>
<dbReference type="Proteomes" id="UP000007488">
    <property type="component" value="Chromosome"/>
</dbReference>
<dbReference type="SUPFAM" id="SSF109604">
    <property type="entry name" value="HD-domain/PDEase-like"/>
    <property type="match status" value="2"/>
</dbReference>
<dbReference type="PANTHER" id="PTHR43155">
    <property type="entry name" value="CYCLIC DI-GMP PHOSPHODIESTERASE PA4108-RELATED"/>
    <property type="match status" value="1"/>
</dbReference>
<feature type="domain" description="HD-GYP" evidence="2">
    <location>
        <begin position="233"/>
        <end position="419"/>
    </location>
</feature>
<reference evidence="4" key="2">
    <citation type="submission" date="2011-02" db="EMBL/GenBank/DDBJ databases">
        <title>The complete genome of Syntrophobotulus glycolicus DSM 8271.</title>
        <authorList>
            <person name="Lucas S."/>
            <person name="Copeland A."/>
            <person name="Lapidus A."/>
            <person name="Bruce D."/>
            <person name="Goodwin L."/>
            <person name="Pitluck S."/>
            <person name="Kyrpides N."/>
            <person name="Mavromatis K."/>
            <person name="Pagani I."/>
            <person name="Ivanova N."/>
            <person name="Mikhailova N."/>
            <person name="Chertkov O."/>
            <person name="Held B."/>
            <person name="Detter J.C."/>
            <person name="Tapia R."/>
            <person name="Han C."/>
            <person name="Land M."/>
            <person name="Hauser L."/>
            <person name="Markowitz V."/>
            <person name="Cheng J.-F."/>
            <person name="Hugenholtz P."/>
            <person name="Woyke T."/>
            <person name="Wu D."/>
            <person name="Spring S."/>
            <person name="Schroeder M."/>
            <person name="Brambilla E."/>
            <person name="Klenk H.-P."/>
            <person name="Eisen J.A."/>
        </authorList>
    </citation>
    <scope>NUCLEOTIDE SEQUENCE [LARGE SCALE GENOMIC DNA]</scope>
    <source>
        <strain evidence="4">DSM 8271 / FlGlyR</strain>
    </source>
</reference>
<dbReference type="PANTHER" id="PTHR43155:SF1">
    <property type="entry name" value="3'3'-CGAMP-SPECIFIC PHOSPHODIESTERASE 1"/>
    <property type="match status" value="1"/>
</dbReference>
<protein>
    <submittedName>
        <fullName evidence="3">Metal dependent phosphohydrolase</fullName>
    </submittedName>
</protein>
<organism evidence="3 4">
    <name type="scientific">Syntrophobotulus glycolicus (strain DSM 8271 / FlGlyR)</name>
    <dbReference type="NCBI Taxonomy" id="645991"/>
    <lineage>
        <taxon>Bacteria</taxon>
        <taxon>Bacillati</taxon>
        <taxon>Bacillota</taxon>
        <taxon>Clostridia</taxon>
        <taxon>Eubacteriales</taxon>
        <taxon>Desulfitobacteriaceae</taxon>
        <taxon>Syntrophobotulus</taxon>
    </lineage>
</organism>
<dbReference type="SMART" id="SM00471">
    <property type="entry name" value="HDc"/>
    <property type="match status" value="2"/>
</dbReference>
<reference evidence="3 4" key="1">
    <citation type="journal article" date="2011" name="Stand. Genomic Sci.">
        <title>Complete genome sequence of Syntrophobotulus glycolicus type strain (FlGlyR).</title>
        <authorList>
            <person name="Han C."/>
            <person name="Mwirichia R."/>
            <person name="Chertkov O."/>
            <person name="Held B."/>
            <person name="Lapidus A."/>
            <person name="Nolan M."/>
            <person name="Lucas S."/>
            <person name="Hammon N."/>
            <person name="Deshpande S."/>
            <person name="Cheng J.F."/>
            <person name="Tapia R."/>
            <person name="Goodwin L."/>
            <person name="Pitluck S."/>
            <person name="Huntemann M."/>
            <person name="Liolios K."/>
            <person name="Ivanova N."/>
            <person name="Pagani I."/>
            <person name="Mavromatis K."/>
            <person name="Ovchinikova G."/>
            <person name="Pati A."/>
            <person name="Chen A."/>
            <person name="Palaniappan K."/>
            <person name="Land M."/>
            <person name="Hauser L."/>
            <person name="Brambilla E.M."/>
            <person name="Rohde M."/>
            <person name="Spring S."/>
            <person name="Sikorski J."/>
            <person name="Goker M."/>
            <person name="Woyke T."/>
            <person name="Bristow J."/>
            <person name="Eisen J.A."/>
            <person name="Markowitz V."/>
            <person name="Hugenholtz P."/>
            <person name="Kyrpides N.C."/>
            <person name="Klenk H.P."/>
            <person name="Detter J.C."/>
        </authorList>
    </citation>
    <scope>NUCLEOTIDE SEQUENCE [LARGE SCALE GENOMIC DNA]</scope>
    <source>
        <strain evidence="4">DSM 8271 / FlGlyR</strain>
    </source>
</reference>
<feature type="transmembrane region" description="Helical" evidence="1">
    <location>
        <begin position="63"/>
        <end position="82"/>
    </location>
</feature>
<dbReference type="RefSeq" id="WP_013626305.1">
    <property type="nucleotide sequence ID" value="NC_015172.1"/>
</dbReference>
<dbReference type="AlphaFoldDB" id="F0T2U3"/>
<evidence type="ECO:0000256" key="1">
    <source>
        <dbReference type="SAM" id="Phobius"/>
    </source>
</evidence>
<dbReference type="eggNOG" id="COG2206">
    <property type="taxonomic scope" value="Bacteria"/>
</dbReference>
<dbReference type="Gene3D" id="1.10.3210.10">
    <property type="entry name" value="Hypothetical protein af1432"/>
    <property type="match status" value="2"/>
</dbReference>
<gene>
    <name evidence="3" type="ordered locus">Sgly_3317</name>
</gene>
<keyword evidence="4" id="KW-1185">Reference proteome</keyword>
<name>F0T2U3_SYNGF</name>
<dbReference type="InterPro" id="IPR006674">
    <property type="entry name" value="HD_domain"/>
</dbReference>
<keyword evidence="1" id="KW-0472">Membrane</keyword>
<keyword evidence="1" id="KW-1133">Transmembrane helix</keyword>
<evidence type="ECO:0000259" key="2">
    <source>
        <dbReference type="PROSITE" id="PS51832"/>
    </source>
</evidence>
<accession>F0T2U3</accession>
<dbReference type="KEGG" id="sgy:Sgly_3317"/>
<keyword evidence="1" id="KW-0812">Transmembrane</keyword>
<dbReference type="EMBL" id="CP002547">
    <property type="protein sequence ID" value="ADY57580.1"/>
    <property type="molecule type" value="Genomic_DNA"/>
</dbReference>